<keyword evidence="3" id="KW-1185">Reference proteome</keyword>
<dbReference type="Proteomes" id="UP001183619">
    <property type="component" value="Unassembled WGS sequence"/>
</dbReference>
<dbReference type="EMBL" id="JAVDYF010000001">
    <property type="protein sequence ID" value="MDR7354421.1"/>
    <property type="molecule type" value="Genomic_DNA"/>
</dbReference>
<proteinExistence type="predicted"/>
<evidence type="ECO:0000256" key="1">
    <source>
        <dbReference type="SAM" id="Phobius"/>
    </source>
</evidence>
<comment type="caution">
    <text evidence="2">The sequence shown here is derived from an EMBL/GenBank/DDBJ whole genome shotgun (WGS) entry which is preliminary data.</text>
</comment>
<organism evidence="2 3">
    <name type="scientific">Corynebacterium felinum</name>
    <dbReference type="NCBI Taxonomy" id="131318"/>
    <lineage>
        <taxon>Bacteria</taxon>
        <taxon>Bacillati</taxon>
        <taxon>Actinomycetota</taxon>
        <taxon>Actinomycetes</taxon>
        <taxon>Mycobacteriales</taxon>
        <taxon>Corynebacteriaceae</taxon>
        <taxon>Corynebacterium</taxon>
    </lineage>
</organism>
<name>A0ABU2B730_9CORY</name>
<evidence type="ECO:0000313" key="2">
    <source>
        <dbReference type="EMBL" id="MDR7354421.1"/>
    </source>
</evidence>
<evidence type="ECO:0000313" key="3">
    <source>
        <dbReference type="Proteomes" id="UP001183619"/>
    </source>
</evidence>
<reference evidence="2 3" key="1">
    <citation type="submission" date="2023-07" db="EMBL/GenBank/DDBJ databases">
        <title>Sequencing the genomes of 1000 actinobacteria strains.</title>
        <authorList>
            <person name="Klenk H.-P."/>
        </authorList>
    </citation>
    <scope>NUCLEOTIDE SEQUENCE [LARGE SCALE GENOMIC DNA]</scope>
    <source>
        <strain evidence="2 3">DSM 44508</strain>
    </source>
</reference>
<dbReference type="RefSeq" id="WP_277103879.1">
    <property type="nucleotide sequence ID" value="NZ_BAAAJS010000002.1"/>
</dbReference>
<protein>
    <submittedName>
        <fullName evidence="2">Magnesium-transporting ATPase (P-type)</fullName>
    </submittedName>
</protein>
<accession>A0ABU2B730</accession>
<gene>
    <name evidence="2" type="ORF">J2S37_000959</name>
</gene>
<keyword evidence="1" id="KW-0812">Transmembrane</keyword>
<sequence length="68" mass="7391">MKILSWATAISWLIAATFFGAHSLLQPQSTGADIFFFLTMAVGLVAVALSVTLTLVAVRRIRHPEDFA</sequence>
<keyword evidence="1" id="KW-1133">Transmembrane helix</keyword>
<keyword evidence="1" id="KW-0472">Membrane</keyword>
<feature type="transmembrane region" description="Helical" evidence="1">
    <location>
        <begin position="36"/>
        <end position="58"/>
    </location>
</feature>